<dbReference type="EMBL" id="ML977326">
    <property type="protein sequence ID" value="KAF2114271.1"/>
    <property type="molecule type" value="Genomic_DNA"/>
</dbReference>
<dbReference type="PANTHER" id="PTHR16201">
    <property type="entry name" value="SEVEN TRANSMEMBRANE PROTEIN 1-RELATED"/>
    <property type="match status" value="1"/>
</dbReference>
<dbReference type="OrthoDB" id="407617at2759"/>
<feature type="transmembrane region" description="Helical" evidence="6">
    <location>
        <begin position="102"/>
        <end position="126"/>
    </location>
</feature>
<feature type="transmembrane region" description="Helical" evidence="6">
    <location>
        <begin position="48"/>
        <end position="66"/>
    </location>
</feature>
<dbReference type="PANTHER" id="PTHR16201:SF37">
    <property type="entry name" value="PQ-LOOP REPEAT-CONTAINING PROTEIN"/>
    <property type="match status" value="1"/>
</dbReference>
<feature type="region of interest" description="Disordered" evidence="5">
    <location>
        <begin position="263"/>
        <end position="306"/>
    </location>
</feature>
<feature type="transmembrane region" description="Helical" evidence="6">
    <location>
        <begin position="164"/>
        <end position="187"/>
    </location>
</feature>
<protein>
    <submittedName>
        <fullName evidence="7">PQ loop repeat protein</fullName>
    </submittedName>
</protein>
<keyword evidence="4 6" id="KW-0472">Membrane</keyword>
<dbReference type="InterPro" id="IPR006603">
    <property type="entry name" value="PQ-loop_rpt"/>
</dbReference>
<feature type="transmembrane region" description="Helical" evidence="6">
    <location>
        <begin position="132"/>
        <end position="152"/>
    </location>
</feature>
<dbReference type="Pfam" id="PF04193">
    <property type="entry name" value="PQ-loop"/>
    <property type="match status" value="1"/>
</dbReference>
<evidence type="ECO:0000256" key="1">
    <source>
        <dbReference type="ARBA" id="ARBA00004141"/>
    </source>
</evidence>
<feature type="transmembrane region" description="Helical" evidence="6">
    <location>
        <begin position="193"/>
        <end position="216"/>
    </location>
</feature>
<dbReference type="InterPro" id="IPR051415">
    <property type="entry name" value="LAAT-1"/>
</dbReference>
<evidence type="ECO:0000313" key="7">
    <source>
        <dbReference type="EMBL" id="KAF2114271.1"/>
    </source>
</evidence>
<keyword evidence="8" id="KW-1185">Reference proteome</keyword>
<gene>
    <name evidence="7" type="ORF">BDV96DRAFT_647737</name>
</gene>
<evidence type="ECO:0000256" key="6">
    <source>
        <dbReference type="SAM" id="Phobius"/>
    </source>
</evidence>
<organism evidence="7 8">
    <name type="scientific">Lophiotrema nucula</name>
    <dbReference type="NCBI Taxonomy" id="690887"/>
    <lineage>
        <taxon>Eukaryota</taxon>
        <taxon>Fungi</taxon>
        <taxon>Dikarya</taxon>
        <taxon>Ascomycota</taxon>
        <taxon>Pezizomycotina</taxon>
        <taxon>Dothideomycetes</taxon>
        <taxon>Pleosporomycetidae</taxon>
        <taxon>Pleosporales</taxon>
        <taxon>Lophiotremataceae</taxon>
        <taxon>Lophiotrema</taxon>
    </lineage>
</organism>
<feature type="transmembrane region" description="Helical" evidence="6">
    <location>
        <begin position="6"/>
        <end position="27"/>
    </location>
</feature>
<reference evidence="7" key="1">
    <citation type="journal article" date="2020" name="Stud. Mycol.">
        <title>101 Dothideomycetes genomes: a test case for predicting lifestyles and emergence of pathogens.</title>
        <authorList>
            <person name="Haridas S."/>
            <person name="Albert R."/>
            <person name="Binder M."/>
            <person name="Bloem J."/>
            <person name="Labutti K."/>
            <person name="Salamov A."/>
            <person name="Andreopoulos B."/>
            <person name="Baker S."/>
            <person name="Barry K."/>
            <person name="Bills G."/>
            <person name="Bluhm B."/>
            <person name="Cannon C."/>
            <person name="Castanera R."/>
            <person name="Culley D."/>
            <person name="Daum C."/>
            <person name="Ezra D."/>
            <person name="Gonzalez J."/>
            <person name="Henrissat B."/>
            <person name="Kuo A."/>
            <person name="Liang C."/>
            <person name="Lipzen A."/>
            <person name="Lutzoni F."/>
            <person name="Magnuson J."/>
            <person name="Mondo S."/>
            <person name="Nolan M."/>
            <person name="Ohm R."/>
            <person name="Pangilinan J."/>
            <person name="Park H.-J."/>
            <person name="Ramirez L."/>
            <person name="Alfaro M."/>
            <person name="Sun H."/>
            <person name="Tritt A."/>
            <person name="Yoshinaga Y."/>
            <person name="Zwiers L.-H."/>
            <person name="Turgeon B."/>
            <person name="Goodwin S."/>
            <person name="Spatafora J."/>
            <person name="Crous P."/>
            <person name="Grigoriev I."/>
        </authorList>
    </citation>
    <scope>NUCLEOTIDE SEQUENCE</scope>
    <source>
        <strain evidence="7">CBS 627.86</strain>
    </source>
</reference>
<keyword evidence="3 6" id="KW-1133">Transmembrane helix</keyword>
<keyword evidence="2 6" id="KW-0812">Transmembrane</keyword>
<evidence type="ECO:0000256" key="2">
    <source>
        <dbReference type="ARBA" id="ARBA00022692"/>
    </source>
</evidence>
<dbReference type="AlphaFoldDB" id="A0A6A5Z7C0"/>
<accession>A0A6A5Z7C0</accession>
<name>A0A6A5Z7C0_9PLEO</name>
<evidence type="ECO:0000256" key="5">
    <source>
        <dbReference type="SAM" id="MobiDB-lite"/>
    </source>
</evidence>
<evidence type="ECO:0000256" key="4">
    <source>
        <dbReference type="ARBA" id="ARBA00023136"/>
    </source>
</evidence>
<evidence type="ECO:0000256" key="3">
    <source>
        <dbReference type="ARBA" id="ARBA00022989"/>
    </source>
</evidence>
<dbReference type="SMART" id="SM00679">
    <property type="entry name" value="CTNS"/>
    <property type="match status" value="1"/>
</dbReference>
<feature type="compositionally biased region" description="Basic and acidic residues" evidence="5">
    <location>
        <begin position="263"/>
        <end position="274"/>
    </location>
</feature>
<proteinExistence type="predicted"/>
<dbReference type="GO" id="GO:0016020">
    <property type="term" value="C:membrane"/>
    <property type="evidence" value="ECO:0007669"/>
    <property type="project" value="UniProtKB-SubCell"/>
</dbReference>
<dbReference type="Gene3D" id="1.20.1280.290">
    <property type="match status" value="1"/>
</dbReference>
<dbReference type="Proteomes" id="UP000799770">
    <property type="component" value="Unassembled WGS sequence"/>
</dbReference>
<evidence type="ECO:0000313" key="8">
    <source>
        <dbReference type="Proteomes" id="UP000799770"/>
    </source>
</evidence>
<sequence>MAPQTSIPPAANILGTIGTICWCVQLLPQIWRNWRTKSTEGLPATMMFLWSASGVPFGIYAIVQNFNIPLQVQPQCFCFLCGVSWAQCLVYGRKWRAWTVTLLYSCILLVYAALQAGLVFAIRPAYARGTEWPVLFIGIIAFIVLLSGYFPIPFELIKRRGRVVGIDFIFLGIDWFGAFFSLVSLVAQEEFDALFGTLYALCCAIEMSMVASHLIWMMRTKKFRKLAKDAGVTFDEHPECVAWQAKGIDLGAKFRKMVGMKEKADKDADARPETSDEEEHVEAVQMNGAEDQKNTVPNVVAPRPEP</sequence>
<comment type="subcellular location">
    <subcellularLocation>
        <location evidence="1">Membrane</location>
        <topology evidence="1">Multi-pass membrane protein</topology>
    </subcellularLocation>
</comment>